<feature type="transmembrane region" description="Helical" evidence="1">
    <location>
        <begin position="34"/>
        <end position="52"/>
    </location>
</feature>
<sequence>MIFPITLFILLDRYFSDESNGKLSVSQWNRRRTLFFRSCFCLGILLVLIFFVKAAKAKTIPELSRTILGPLMDPCSTENMEMNPRLLKRSWVWPAITYRRLFNFYTGSEECRPKSQSIAFLDRETEELIVSSRCADQTEPRILLYEPSNTDLAKPEKIDRMDLIPDTPIVYHDILNRVFKNGTDKVRVHRDKSGVLLSVEVNLEKYRALERAAKNPAERAQMEKWPSSKVYAIPLGLTASYLVQCPKKGHEEIFFYPVPADLYGSEDIVQNASFLQNNTNITFSPEKPEPAGSVFTFIFDAVSRQEVARILPKFSQWIQGFKKRQDEKKSGGRGYFVVEPPGYTTIGFSTRHNMDYLFFGKSFEEEKMYHSIYNVVKYKHGVDVSTSMTMGYCHNSIMFGGYDASIPEDSHIGLGSRFFGVDHHFFSPLCHQDFGTVLGNFKGPNSITKRCLAGEHVHNHLLSYMSPLLKQHVILAGGEGTASSKIFPHLKPSAFKSGNKYFMDFAIFTEGHEGTHSVLALLDDDLTQFMKDLEEKIGFFDNPQNTFIFTADHGNHMGPYFEFTTAGQLERTTPAMIIIAHPEMMEKIDVNKGQEIGTSERNFKERMKRLWTNADLYYTLGDIFGVTAELNQVKEMFQEKYAPAKVLPSSLFDDHTVGPLKTCKDYGHNIGEYCLLDFCRPKEE</sequence>
<reference evidence="2 3" key="1">
    <citation type="submission" date="2020-08" db="EMBL/GenBank/DDBJ databases">
        <authorList>
            <person name="Newling K."/>
            <person name="Davey J."/>
            <person name="Forrester S."/>
        </authorList>
    </citation>
    <scope>NUCLEOTIDE SEQUENCE [LARGE SCALE GENOMIC DNA]</scope>
    <source>
        <strain evidence="3">Crithidia deanei Carvalho (ATCC PRA-265)</strain>
    </source>
</reference>
<dbReference type="EMBL" id="LR877162">
    <property type="protein sequence ID" value="CAD2220731.1"/>
    <property type="molecule type" value="Genomic_DNA"/>
</dbReference>
<accession>A0A7G2CP57</accession>
<dbReference type="Gene3D" id="3.40.720.10">
    <property type="entry name" value="Alkaline Phosphatase, subunit A"/>
    <property type="match status" value="1"/>
</dbReference>
<gene>
    <name evidence="2" type="ORF">ADEAN_000825300</name>
</gene>
<dbReference type="InterPro" id="IPR017850">
    <property type="entry name" value="Alkaline_phosphatase_core_sf"/>
</dbReference>
<name>A0A7G2CP57_9TRYP</name>
<evidence type="ECO:0000256" key="1">
    <source>
        <dbReference type="SAM" id="Phobius"/>
    </source>
</evidence>
<dbReference type="Pfam" id="PF02995">
    <property type="entry name" value="DUF229"/>
    <property type="match status" value="1"/>
</dbReference>
<dbReference type="InterPro" id="IPR004245">
    <property type="entry name" value="DUF229"/>
</dbReference>
<dbReference type="GO" id="GO:0005615">
    <property type="term" value="C:extracellular space"/>
    <property type="evidence" value="ECO:0007669"/>
    <property type="project" value="TreeGrafter"/>
</dbReference>
<keyword evidence="1" id="KW-1133">Transmembrane helix</keyword>
<dbReference type="PANTHER" id="PTHR10974">
    <property type="entry name" value="FI08016P-RELATED"/>
    <property type="match status" value="1"/>
</dbReference>
<evidence type="ECO:0000313" key="2">
    <source>
        <dbReference type="EMBL" id="CAD2220731.1"/>
    </source>
</evidence>
<keyword evidence="1" id="KW-0472">Membrane</keyword>
<proteinExistence type="predicted"/>
<dbReference type="AlphaFoldDB" id="A0A7G2CP57"/>
<dbReference type="Proteomes" id="UP000515908">
    <property type="component" value="Chromosome 18"/>
</dbReference>
<protein>
    <submittedName>
        <fullName evidence="2">Uncharacterized protein</fullName>
    </submittedName>
</protein>
<dbReference type="OrthoDB" id="413313at2759"/>
<organism evidence="2 3">
    <name type="scientific">Angomonas deanei</name>
    <dbReference type="NCBI Taxonomy" id="59799"/>
    <lineage>
        <taxon>Eukaryota</taxon>
        <taxon>Discoba</taxon>
        <taxon>Euglenozoa</taxon>
        <taxon>Kinetoplastea</taxon>
        <taxon>Metakinetoplastina</taxon>
        <taxon>Trypanosomatida</taxon>
        <taxon>Trypanosomatidae</taxon>
        <taxon>Strigomonadinae</taxon>
        <taxon>Angomonas</taxon>
    </lineage>
</organism>
<dbReference type="SUPFAM" id="SSF53649">
    <property type="entry name" value="Alkaline phosphatase-like"/>
    <property type="match status" value="1"/>
</dbReference>
<keyword evidence="3" id="KW-1185">Reference proteome</keyword>
<dbReference type="PANTHER" id="PTHR10974:SF1">
    <property type="entry name" value="FI08016P-RELATED"/>
    <property type="match status" value="1"/>
</dbReference>
<keyword evidence="1" id="KW-0812">Transmembrane</keyword>
<dbReference type="VEuPathDB" id="TriTrypDB:ADEAN_000825300"/>
<evidence type="ECO:0000313" key="3">
    <source>
        <dbReference type="Proteomes" id="UP000515908"/>
    </source>
</evidence>